<reference evidence="2 3" key="3">
    <citation type="journal article" date="2008" name="Appl. Environ. Microbiol.">
        <title>Identification of mobile elements and pseudogenes in the Shewanella oneidensis MR-1 genome.</title>
        <authorList>
            <person name="Romine M.F."/>
            <person name="Carlson T.S."/>
            <person name="Norbeck A.D."/>
            <person name="McCue L.A."/>
            <person name="Lipton M.S."/>
        </authorList>
    </citation>
    <scope>NUCLEOTIDE SEQUENCE [LARGE SCALE GENOMIC DNA]</scope>
    <source>
        <strain evidence="3">ATCC 700550 / JCM 31522 / CIP 106686 / LMG 19005 / NCIMB 14063 / MR-1</strain>
    </source>
</reference>
<dbReference type="AlphaFoldDB" id="Q8EDS3"/>
<dbReference type="HOGENOM" id="CLU_1757576_0_0_6"/>
<dbReference type="OrthoDB" id="7062027at2"/>
<gene>
    <name evidence="2" type="ordered locus">SO_2670</name>
</gene>
<feature type="chain" id="PRO_5004304987" description="Periplasmic protein" evidence="1">
    <location>
        <begin position="18"/>
        <end position="148"/>
    </location>
</feature>
<dbReference type="PATRIC" id="fig|211586.12.peg.2572"/>
<dbReference type="BioCyc" id="SONE211586:G1GMP-2455-MONOMER"/>
<dbReference type="STRING" id="211586.SO_2670"/>
<keyword evidence="3" id="KW-1185">Reference proteome</keyword>
<reference evidence="2 3" key="1">
    <citation type="journal article" date="2002" name="Nat. Biotechnol.">
        <title>Genome sequence of the dissimilatory metal ion-reducing bacterium Shewanella oneidensis.</title>
        <authorList>
            <person name="Heidelberg J.F."/>
            <person name="Paulsen I.T."/>
            <person name="Nelson K.E."/>
            <person name="Gaidos E.J."/>
            <person name="Nelson W.C."/>
            <person name="Read T.D."/>
            <person name="Eisen J.A."/>
            <person name="Seshadri R."/>
            <person name="Ward N."/>
            <person name="Methe B."/>
            <person name="Clayton R.A."/>
            <person name="Meyer T."/>
            <person name="Tsapin A."/>
            <person name="Scott J."/>
            <person name="Beanan M."/>
            <person name="Brinkac L."/>
            <person name="Daugherty S."/>
            <person name="DeBoy R.T."/>
            <person name="Dodson R.J."/>
            <person name="Durkin A.S."/>
            <person name="Haft D.H."/>
            <person name="Kolonay J.F."/>
            <person name="Madupu R."/>
            <person name="Peterson J.D."/>
            <person name="Umayam L.A."/>
            <person name="White O."/>
            <person name="Wolf A.M."/>
            <person name="Vamathevan J."/>
            <person name="Weidman J."/>
            <person name="Impraim M."/>
            <person name="Lee K."/>
            <person name="Berry K."/>
            <person name="Lee C."/>
            <person name="Mueller J."/>
            <person name="Khouri H."/>
            <person name="Gill J."/>
            <person name="Utterback T.R."/>
            <person name="McDonald L.A."/>
            <person name="Feldblyum T.V."/>
            <person name="Smith H.O."/>
            <person name="Venter J.C."/>
            <person name="Nealson K.H."/>
            <person name="Fraser C.M."/>
        </authorList>
    </citation>
    <scope>NUCLEOTIDE SEQUENCE [LARGE SCALE GENOMIC DNA]</scope>
    <source>
        <strain evidence="3">ATCC 700550 / JCM 31522 / CIP 106686 / LMG 19005 / NCIMB 14063 / MR-1</strain>
    </source>
</reference>
<dbReference type="Proteomes" id="UP000008186">
    <property type="component" value="Chromosome"/>
</dbReference>
<sequence>MKKLLLLAALLSAPVVASETDWVKNEELNAFTSVDIVSGNITAMIKPRSNGTLGFGLFLPYEKCYVAESYSEPFGSLIVVGAYQDFKLQCLDKNKAVIFPDESVTSMIIDALIDNGNVCVTLDATGEAMKMCFSGKGVKEIKASAGKQ</sequence>
<dbReference type="PaxDb" id="211586-SO_2670"/>
<keyword evidence="1" id="KW-0732">Signal</keyword>
<evidence type="ECO:0008006" key="4">
    <source>
        <dbReference type="Google" id="ProtNLM"/>
    </source>
</evidence>
<dbReference type="RefSeq" id="WP_011072617.1">
    <property type="nucleotide sequence ID" value="NC_004347.2"/>
</dbReference>
<dbReference type="KEGG" id="son:SO_2670"/>
<protein>
    <recommendedName>
        <fullName evidence="4">Periplasmic protein</fullName>
    </recommendedName>
</protein>
<dbReference type="EMBL" id="AE014299">
    <property type="protein sequence ID" value="AAN55698.1"/>
    <property type="molecule type" value="Genomic_DNA"/>
</dbReference>
<evidence type="ECO:0000313" key="2">
    <source>
        <dbReference type="EMBL" id="AAN55698.1"/>
    </source>
</evidence>
<reference evidence="2 3" key="4">
    <citation type="journal article" date="2011" name="BMC Genomics">
        <title>Genome-wide protein localization prediction strategies for gram negative bacteria.</title>
        <authorList>
            <person name="Romine M.F."/>
        </authorList>
    </citation>
    <scope>NUCLEOTIDE SEQUENCE [LARGE SCALE GENOMIC DNA]</scope>
    <source>
        <strain evidence="3">ATCC 700550 / JCM 31522 / CIP 106686 / LMG 19005 / NCIMB 14063 / MR-1</strain>
    </source>
</reference>
<proteinExistence type="predicted"/>
<organism evidence="2 3">
    <name type="scientific">Shewanella oneidensis (strain ATCC 700550 / JCM 31522 / CIP 106686 / LMG 19005 / NCIMB 14063 / MR-1)</name>
    <dbReference type="NCBI Taxonomy" id="211586"/>
    <lineage>
        <taxon>Bacteria</taxon>
        <taxon>Pseudomonadati</taxon>
        <taxon>Pseudomonadota</taxon>
        <taxon>Gammaproteobacteria</taxon>
        <taxon>Alteromonadales</taxon>
        <taxon>Shewanellaceae</taxon>
        <taxon>Shewanella</taxon>
    </lineage>
</organism>
<name>Q8EDS3_SHEON</name>
<feature type="signal peptide" evidence="1">
    <location>
        <begin position="1"/>
        <end position="17"/>
    </location>
</feature>
<reference evidence="2 3" key="2">
    <citation type="journal article" date="2005" name="Proteomics">
        <title>Global detection and characterization of hypothetical proteins in Shewanella oneidensis MR-1 using LC-MS based proteomics.</title>
        <authorList>
            <person name="Elias D.A."/>
            <person name="Monroe M.E."/>
            <person name="Marshall M.J."/>
            <person name="Romine M.F."/>
            <person name="Belieav A.S."/>
            <person name="Fredrickson J.K."/>
            <person name="Anderson G.A."/>
            <person name="Smith R.D."/>
            <person name="Lipton M.S."/>
        </authorList>
    </citation>
    <scope>NUCLEOTIDE SEQUENCE [LARGE SCALE GENOMIC DNA]</scope>
    <source>
        <strain evidence="3">ATCC 700550 / JCM 31522 / CIP 106686 / LMG 19005 / NCIMB 14063 / MR-1</strain>
    </source>
</reference>
<evidence type="ECO:0000256" key="1">
    <source>
        <dbReference type="SAM" id="SignalP"/>
    </source>
</evidence>
<evidence type="ECO:0000313" key="3">
    <source>
        <dbReference type="Proteomes" id="UP000008186"/>
    </source>
</evidence>
<accession>Q8EDS3</accession>